<sequence>MVNLRRSLQLQEQAQKLVAKFFKPTKKLENTQEVPWNGSMAALAVWRHMEADDEFQNRDPDMLSADPGSDSELDALEEGRSKHLSDRNKLRFEPLVTKLPVKKPPVTDSKKRKRNLEDGSGGESGDEKAAGKGKGNKKSRRKRKKKKKGMEGNSQAEDRQEERKEKEEAGGGG</sequence>
<organism evidence="2 3">
    <name type="scientific">Marasmius tenuissimus</name>
    <dbReference type="NCBI Taxonomy" id="585030"/>
    <lineage>
        <taxon>Eukaryota</taxon>
        <taxon>Fungi</taxon>
        <taxon>Dikarya</taxon>
        <taxon>Basidiomycota</taxon>
        <taxon>Agaricomycotina</taxon>
        <taxon>Agaricomycetes</taxon>
        <taxon>Agaricomycetidae</taxon>
        <taxon>Agaricales</taxon>
        <taxon>Marasmiineae</taxon>
        <taxon>Marasmiaceae</taxon>
        <taxon>Marasmius</taxon>
    </lineage>
</organism>
<evidence type="ECO:0000256" key="1">
    <source>
        <dbReference type="SAM" id="MobiDB-lite"/>
    </source>
</evidence>
<feature type="compositionally biased region" description="Basic residues" evidence="1">
    <location>
        <begin position="134"/>
        <end position="148"/>
    </location>
</feature>
<evidence type="ECO:0000313" key="3">
    <source>
        <dbReference type="Proteomes" id="UP001437256"/>
    </source>
</evidence>
<dbReference type="EMBL" id="JBBXMP010000249">
    <property type="protein sequence ID" value="KAL0059100.1"/>
    <property type="molecule type" value="Genomic_DNA"/>
</dbReference>
<dbReference type="Proteomes" id="UP001437256">
    <property type="component" value="Unassembled WGS sequence"/>
</dbReference>
<feature type="compositionally biased region" description="Low complexity" evidence="1">
    <location>
        <begin position="94"/>
        <end position="107"/>
    </location>
</feature>
<gene>
    <name evidence="2" type="ORF">AAF712_014171</name>
</gene>
<feature type="compositionally biased region" description="Basic and acidic residues" evidence="1">
    <location>
        <begin position="52"/>
        <end position="61"/>
    </location>
</feature>
<comment type="caution">
    <text evidence="2">The sequence shown here is derived from an EMBL/GenBank/DDBJ whole genome shotgun (WGS) entry which is preliminary data.</text>
</comment>
<keyword evidence="3" id="KW-1185">Reference proteome</keyword>
<feature type="region of interest" description="Disordered" evidence="1">
    <location>
        <begin position="52"/>
        <end position="173"/>
    </location>
</feature>
<accession>A0ABR2ZBP5</accession>
<feature type="compositionally biased region" description="Basic and acidic residues" evidence="1">
    <location>
        <begin position="156"/>
        <end position="173"/>
    </location>
</feature>
<name>A0ABR2ZBP5_9AGAR</name>
<reference evidence="2 3" key="1">
    <citation type="submission" date="2024-05" db="EMBL/GenBank/DDBJ databases">
        <title>A draft genome resource for the thread blight pathogen Marasmius tenuissimus strain MS-2.</title>
        <authorList>
            <person name="Yulfo-Soto G.E."/>
            <person name="Baruah I.K."/>
            <person name="Amoako-Attah I."/>
            <person name="Bukari Y."/>
            <person name="Meinhardt L.W."/>
            <person name="Bailey B.A."/>
            <person name="Cohen S.P."/>
        </authorList>
    </citation>
    <scope>NUCLEOTIDE SEQUENCE [LARGE SCALE GENOMIC DNA]</scope>
    <source>
        <strain evidence="2 3">MS-2</strain>
    </source>
</reference>
<proteinExistence type="predicted"/>
<evidence type="ECO:0000313" key="2">
    <source>
        <dbReference type="EMBL" id="KAL0059100.1"/>
    </source>
</evidence>
<feature type="compositionally biased region" description="Basic and acidic residues" evidence="1">
    <location>
        <begin position="77"/>
        <end position="92"/>
    </location>
</feature>
<protein>
    <submittedName>
        <fullName evidence="2">Uncharacterized protein</fullName>
    </submittedName>
</protein>